<feature type="region of interest" description="Disordered" evidence="5">
    <location>
        <begin position="87"/>
        <end position="108"/>
    </location>
</feature>
<dbReference type="Proteomes" id="UP000323506">
    <property type="component" value="Chromosome A12"/>
</dbReference>
<dbReference type="AlphaFoldDB" id="A0A5D2EAN9"/>
<accession>A0A5D2EAN9</accession>
<evidence type="ECO:0000256" key="2">
    <source>
        <dbReference type="ARBA" id="ARBA00008105"/>
    </source>
</evidence>
<keyword evidence="4" id="KW-0539">Nucleus</keyword>
<proteinExistence type="inferred from homology"/>
<keyword evidence="3" id="KW-0698">rRNA processing</keyword>
<evidence type="ECO:0000256" key="3">
    <source>
        <dbReference type="ARBA" id="ARBA00022552"/>
    </source>
</evidence>
<evidence type="ECO:0000256" key="5">
    <source>
        <dbReference type="SAM" id="MobiDB-lite"/>
    </source>
</evidence>
<gene>
    <name evidence="6" type="ORF">ES288_A12G172700v1</name>
</gene>
<keyword evidence="7" id="KW-1185">Reference proteome</keyword>
<sequence>MSSLRNTISRRAHKERAQPTWLYFRSSSKKIGLLEKHKDYVVRAKAFHKKEETLRKSLFKIEKLSAVLHSVENHPSNRHIYYAEDREEARELQSQASESRVTPPSGDIPDLIKRKTVASYRELEARKSRVNKLKKLYMEMSLKKELQKKGRKWKLREDELVCPTSKPVYKWRSERKW</sequence>
<evidence type="ECO:0000313" key="7">
    <source>
        <dbReference type="Proteomes" id="UP000323506"/>
    </source>
</evidence>
<dbReference type="PANTHER" id="PTHR12838">
    <property type="entry name" value="U3 SMALL NUCLEOLAR RNA-ASSOCIATED PROTEIN 11"/>
    <property type="match status" value="1"/>
</dbReference>
<dbReference type="GO" id="GO:0006364">
    <property type="term" value="P:rRNA processing"/>
    <property type="evidence" value="ECO:0007669"/>
    <property type="project" value="UniProtKB-KW"/>
</dbReference>
<organism evidence="6 7">
    <name type="scientific">Gossypium darwinii</name>
    <name type="common">Darwin's cotton</name>
    <name type="synonym">Gossypium barbadense var. darwinii</name>
    <dbReference type="NCBI Taxonomy" id="34276"/>
    <lineage>
        <taxon>Eukaryota</taxon>
        <taxon>Viridiplantae</taxon>
        <taxon>Streptophyta</taxon>
        <taxon>Embryophyta</taxon>
        <taxon>Tracheophyta</taxon>
        <taxon>Spermatophyta</taxon>
        <taxon>Magnoliopsida</taxon>
        <taxon>eudicotyledons</taxon>
        <taxon>Gunneridae</taxon>
        <taxon>Pentapetalae</taxon>
        <taxon>rosids</taxon>
        <taxon>malvids</taxon>
        <taxon>Malvales</taxon>
        <taxon>Malvaceae</taxon>
        <taxon>Malvoideae</taxon>
        <taxon>Gossypium</taxon>
    </lineage>
</organism>
<dbReference type="Pfam" id="PF03998">
    <property type="entry name" value="Utp11"/>
    <property type="match status" value="2"/>
</dbReference>
<evidence type="ECO:0000256" key="1">
    <source>
        <dbReference type="ARBA" id="ARBA00004604"/>
    </source>
</evidence>
<feature type="compositionally biased region" description="Polar residues" evidence="5">
    <location>
        <begin position="92"/>
        <end position="102"/>
    </location>
</feature>
<name>A0A5D2EAN9_GOSDA</name>
<dbReference type="GO" id="GO:0032040">
    <property type="term" value="C:small-subunit processome"/>
    <property type="evidence" value="ECO:0007669"/>
    <property type="project" value="InterPro"/>
</dbReference>
<evidence type="ECO:0000256" key="4">
    <source>
        <dbReference type="ARBA" id="ARBA00023242"/>
    </source>
</evidence>
<comment type="similarity">
    <text evidence="2">Belongs to the UTP11 family.</text>
</comment>
<evidence type="ECO:0008006" key="8">
    <source>
        <dbReference type="Google" id="ProtNLM"/>
    </source>
</evidence>
<protein>
    <recommendedName>
        <fullName evidence="8">U3 small nucleolar RNA-associated protein 11</fullName>
    </recommendedName>
</protein>
<dbReference type="PANTHER" id="PTHR12838:SF0">
    <property type="entry name" value="U3 SMALL NUCLEOLAR RNA-ASSOCIATED PROTEIN 11-RELATED"/>
    <property type="match status" value="1"/>
</dbReference>
<comment type="subcellular location">
    <subcellularLocation>
        <location evidence="1">Nucleus</location>
        <location evidence="1">Nucleolus</location>
    </subcellularLocation>
</comment>
<evidence type="ECO:0000313" key="6">
    <source>
        <dbReference type="EMBL" id="TYG90327.1"/>
    </source>
</evidence>
<dbReference type="EMBL" id="CM017699">
    <property type="protein sequence ID" value="TYG90327.1"/>
    <property type="molecule type" value="Genomic_DNA"/>
</dbReference>
<reference evidence="6 7" key="1">
    <citation type="submission" date="2019-06" db="EMBL/GenBank/DDBJ databases">
        <title>WGS assembly of Gossypium darwinii.</title>
        <authorList>
            <person name="Chen Z.J."/>
            <person name="Sreedasyam A."/>
            <person name="Ando A."/>
            <person name="Song Q."/>
            <person name="De L."/>
            <person name="Hulse-Kemp A."/>
            <person name="Ding M."/>
            <person name="Ye W."/>
            <person name="Kirkbride R."/>
            <person name="Jenkins J."/>
            <person name="Plott C."/>
            <person name="Lovell J."/>
            <person name="Lin Y.-M."/>
            <person name="Vaughn R."/>
            <person name="Liu B."/>
            <person name="Li W."/>
            <person name="Simpson S."/>
            <person name="Scheffler B."/>
            <person name="Saski C."/>
            <person name="Grover C."/>
            <person name="Hu G."/>
            <person name="Conover J."/>
            <person name="Carlson J."/>
            <person name="Shu S."/>
            <person name="Boston L."/>
            <person name="Williams M."/>
            <person name="Peterson D."/>
            <person name="Mcgee K."/>
            <person name="Jones D."/>
            <person name="Wendel J."/>
            <person name="Stelly D."/>
            <person name="Grimwood J."/>
            <person name="Schmutz J."/>
        </authorList>
    </citation>
    <scope>NUCLEOTIDE SEQUENCE [LARGE SCALE GENOMIC DNA]</scope>
    <source>
        <strain evidence="6">1808015.09</strain>
    </source>
</reference>
<dbReference type="InterPro" id="IPR007144">
    <property type="entry name" value="SSU_processome_Utp11"/>
</dbReference>